<evidence type="ECO:0000313" key="12">
    <source>
        <dbReference type="EMBL" id="MDE1462479.1"/>
    </source>
</evidence>
<proteinExistence type="inferred from homology"/>
<feature type="binding site" evidence="8">
    <location>
        <position position="446"/>
    </location>
    <ligand>
        <name>Mn(2+)</name>
        <dbReference type="ChEBI" id="CHEBI:29035"/>
        <label>2</label>
    </ligand>
</feature>
<feature type="active site" description="Phosphoserine intermediate" evidence="8">
    <location>
        <position position="64"/>
    </location>
</feature>
<feature type="binding site" evidence="8">
    <location>
        <position position="187"/>
    </location>
    <ligand>
        <name>substrate</name>
    </ligand>
</feature>
<evidence type="ECO:0000256" key="2">
    <source>
        <dbReference type="ARBA" id="ARBA00004798"/>
    </source>
</evidence>
<feature type="binding site" evidence="8">
    <location>
        <begin position="155"/>
        <end position="156"/>
    </location>
    <ligand>
        <name>substrate</name>
    </ligand>
</feature>
<feature type="binding site" evidence="8">
    <location>
        <position position="404"/>
    </location>
    <ligand>
        <name>Mn(2+)</name>
        <dbReference type="ChEBI" id="CHEBI:29035"/>
        <label>1</label>
    </ligand>
</feature>
<feature type="binding site" evidence="8">
    <location>
        <position position="64"/>
    </location>
    <ligand>
        <name>Mn(2+)</name>
        <dbReference type="ChEBI" id="CHEBI:29035"/>
        <label>2</label>
    </ligand>
</feature>
<dbReference type="SUPFAM" id="SSF53649">
    <property type="entry name" value="Alkaline phosphatase-like"/>
    <property type="match status" value="1"/>
</dbReference>
<dbReference type="EMBL" id="JAPMOU010000011">
    <property type="protein sequence ID" value="MDE1462479.1"/>
    <property type="molecule type" value="Genomic_DNA"/>
</dbReference>
<keyword evidence="6 8" id="KW-0464">Manganese</keyword>
<evidence type="ECO:0000256" key="5">
    <source>
        <dbReference type="ARBA" id="ARBA00023152"/>
    </source>
</evidence>
<evidence type="ECO:0000313" key="13">
    <source>
        <dbReference type="Proteomes" id="UP001528823"/>
    </source>
</evidence>
<dbReference type="Gene3D" id="3.40.1450.10">
    <property type="entry name" value="BPG-independent phosphoglycerate mutase, domain B"/>
    <property type="match status" value="1"/>
</dbReference>
<evidence type="ECO:0000256" key="7">
    <source>
        <dbReference type="ARBA" id="ARBA00023235"/>
    </source>
</evidence>
<dbReference type="CDD" id="cd16010">
    <property type="entry name" value="iPGM"/>
    <property type="match status" value="1"/>
</dbReference>
<dbReference type="Pfam" id="PF06415">
    <property type="entry name" value="iPGM_N"/>
    <property type="match status" value="1"/>
</dbReference>
<evidence type="ECO:0000256" key="4">
    <source>
        <dbReference type="ARBA" id="ARBA00022723"/>
    </source>
</evidence>
<dbReference type="PANTHER" id="PTHR31637">
    <property type="entry name" value="2,3-BISPHOSPHOGLYCERATE-INDEPENDENT PHOSPHOGLYCERATE MUTASE"/>
    <property type="match status" value="1"/>
</dbReference>
<keyword evidence="4 8" id="KW-0479">Metal-binding</keyword>
<comment type="function">
    <text evidence="8">Catalyzes the interconversion of 2-phosphoglycerate and 3-phosphoglycerate.</text>
</comment>
<feature type="binding site" evidence="8">
    <location>
        <position position="125"/>
    </location>
    <ligand>
        <name>substrate</name>
    </ligand>
</feature>
<sequence length="516" mass="55662">MSNQRRTTALLILDGFGYSETSESNAIAAAETPVWDKLWQQNPRSLVSGSGIDVGLPDGQMGNSEVGHMNLGAGRVVYQDFTRITKAIADASFFTNPILTEVVDKAIADNKAVHILGLLSPGGVHSHEDHILAMIDLAAQRGAKAVYVHAFLDGRDTPPRSAEASLKRIEAKLTDLGVGHIASLIGRYFAMDRDNRWDRVAAAYNLLTLGTAEFSAEDPVAGLQAAYVRDENDEFVKATSVTPADQKPAVIGDGDAVVFMNFRADRARQLTRAFVEDNFSGFERNSRPNLAGFVMLTQYAADIPAPCAFPPASLKNTLGEYLASLGKTQLRIAETEKYAHVTFFFSGGEETPYEGETRILVNSPDVATYDLKPEMSAPEVTDKLVEAITSGKYDLVVCNYANGDMVGHTGVFDAAVKAVECLDECLSRILKALEQVNGQCLITADHGNVEQMSNAETGQAHTAHTCEPVPLVYAGPKAIRIKDGGILSDIAPTILSLMELPIPEEMTGKILVEQAN</sequence>
<keyword evidence="5 8" id="KW-0324">Glycolysis</keyword>
<dbReference type="PANTHER" id="PTHR31637:SF0">
    <property type="entry name" value="2,3-BISPHOSPHOGLYCERATE-INDEPENDENT PHOSPHOGLYCERATE MUTASE"/>
    <property type="match status" value="1"/>
</dbReference>
<keyword evidence="7 8" id="KW-0413">Isomerase</keyword>
<feature type="binding site" evidence="8">
    <location>
        <position position="337"/>
    </location>
    <ligand>
        <name>substrate</name>
    </ligand>
</feature>
<evidence type="ECO:0000256" key="9">
    <source>
        <dbReference type="NCBIfam" id="TIGR01307"/>
    </source>
</evidence>
<evidence type="ECO:0000259" key="11">
    <source>
        <dbReference type="Pfam" id="PF06415"/>
    </source>
</evidence>
<feature type="binding site" evidence="8">
    <location>
        <position position="14"/>
    </location>
    <ligand>
        <name>Mn(2+)</name>
        <dbReference type="ChEBI" id="CHEBI:29035"/>
        <label>2</label>
    </ligand>
</feature>
<comment type="caution">
    <text evidence="12">The sequence shown here is derived from an EMBL/GenBank/DDBJ whole genome shotgun (WGS) entry which is preliminary data.</text>
</comment>
<accession>A0ABT5UBI4</accession>
<dbReference type="InterPro" id="IPR036646">
    <property type="entry name" value="PGAM_B_sf"/>
</dbReference>
<feature type="binding site" evidence="8">
    <location>
        <position position="464"/>
    </location>
    <ligand>
        <name>Mn(2+)</name>
        <dbReference type="ChEBI" id="CHEBI:29035"/>
        <label>1</label>
    </ligand>
</feature>
<dbReference type="NCBIfam" id="TIGR01307">
    <property type="entry name" value="pgm_bpd_ind"/>
    <property type="match status" value="1"/>
</dbReference>
<dbReference type="Gene3D" id="3.40.720.10">
    <property type="entry name" value="Alkaline Phosphatase, subunit A"/>
    <property type="match status" value="1"/>
</dbReference>
<evidence type="ECO:0000256" key="1">
    <source>
        <dbReference type="ARBA" id="ARBA00000370"/>
    </source>
</evidence>
<dbReference type="InterPro" id="IPR011258">
    <property type="entry name" value="BPG-indep_PGM_N"/>
</dbReference>
<evidence type="ECO:0000259" key="10">
    <source>
        <dbReference type="Pfam" id="PF01676"/>
    </source>
</evidence>
<dbReference type="Proteomes" id="UP001528823">
    <property type="component" value="Unassembled WGS sequence"/>
</dbReference>
<feature type="binding site" evidence="8">
    <location>
        <begin position="263"/>
        <end position="266"/>
    </location>
    <ligand>
        <name>substrate</name>
    </ligand>
</feature>
<dbReference type="InterPro" id="IPR017850">
    <property type="entry name" value="Alkaline_phosphatase_core_sf"/>
</dbReference>
<name>A0ABT5UBI4_9GAMM</name>
<dbReference type="PIRSF" id="PIRSF001492">
    <property type="entry name" value="IPGAM"/>
    <property type="match status" value="1"/>
</dbReference>
<dbReference type="SUPFAM" id="SSF64158">
    <property type="entry name" value="2,3-Bisphosphoglycerate-independent phosphoglycerate mutase, substrate-binding domain"/>
    <property type="match status" value="1"/>
</dbReference>
<reference evidence="12 13" key="1">
    <citation type="submission" date="2022-11" db="EMBL/GenBank/DDBJ databases">
        <title>Spartinivicinus poritis sp. nov., isolated from scleractinian coral Porites lutea.</title>
        <authorList>
            <person name="Zhang G."/>
            <person name="Cai L."/>
            <person name="Wei Q."/>
        </authorList>
    </citation>
    <scope>NUCLEOTIDE SEQUENCE [LARGE SCALE GENOMIC DNA]</scope>
    <source>
        <strain evidence="12 13">A2-2</strain>
    </source>
</reference>
<gene>
    <name evidence="12" type="primary">gpmM</name>
    <name evidence="8" type="synonym">gpmI</name>
    <name evidence="12" type="synonym">pgmI</name>
    <name evidence="12" type="ORF">ORQ98_10900</name>
</gene>
<dbReference type="InterPro" id="IPR006124">
    <property type="entry name" value="Metalloenzyme"/>
</dbReference>
<comment type="pathway">
    <text evidence="2 8">Carbohydrate degradation; glycolysis; pyruvate from D-glyceraldehyde 3-phosphate: step 3/5.</text>
</comment>
<dbReference type="RefSeq" id="WP_274688833.1">
    <property type="nucleotide sequence ID" value="NZ_JAPMOU010000011.1"/>
</dbReference>
<dbReference type="InterPro" id="IPR005995">
    <property type="entry name" value="Pgm_bpd_ind"/>
</dbReference>
<comment type="catalytic activity">
    <reaction evidence="1 8">
        <text>(2R)-2-phosphoglycerate = (2R)-3-phosphoglycerate</text>
        <dbReference type="Rhea" id="RHEA:15901"/>
        <dbReference type="ChEBI" id="CHEBI:58272"/>
        <dbReference type="ChEBI" id="CHEBI:58289"/>
        <dbReference type="EC" id="5.4.2.12"/>
    </reaction>
</comment>
<feature type="binding site" evidence="8">
    <location>
        <position position="193"/>
    </location>
    <ligand>
        <name>substrate</name>
    </ligand>
</feature>
<evidence type="ECO:0000256" key="3">
    <source>
        <dbReference type="ARBA" id="ARBA00008819"/>
    </source>
</evidence>
<feature type="binding site" evidence="8">
    <location>
        <position position="445"/>
    </location>
    <ligand>
        <name>Mn(2+)</name>
        <dbReference type="ChEBI" id="CHEBI:29035"/>
        <label>2</label>
    </ligand>
</feature>
<feature type="domain" description="BPG-independent PGAM N-terminal" evidence="11">
    <location>
        <begin position="84"/>
        <end position="300"/>
    </location>
</feature>
<dbReference type="GO" id="GO:0004619">
    <property type="term" value="F:phosphoglycerate mutase activity"/>
    <property type="evidence" value="ECO:0007669"/>
    <property type="project" value="UniProtKB-EC"/>
</dbReference>
<dbReference type="Pfam" id="PF01676">
    <property type="entry name" value="Metalloenzyme"/>
    <property type="match status" value="1"/>
</dbReference>
<evidence type="ECO:0000256" key="6">
    <source>
        <dbReference type="ARBA" id="ARBA00023211"/>
    </source>
</evidence>
<dbReference type="EC" id="5.4.2.12" evidence="8 9"/>
<organism evidence="12 13">
    <name type="scientific">Spartinivicinus poritis</name>
    <dbReference type="NCBI Taxonomy" id="2994640"/>
    <lineage>
        <taxon>Bacteria</taxon>
        <taxon>Pseudomonadati</taxon>
        <taxon>Pseudomonadota</taxon>
        <taxon>Gammaproteobacteria</taxon>
        <taxon>Oceanospirillales</taxon>
        <taxon>Zooshikellaceae</taxon>
        <taxon>Spartinivicinus</taxon>
    </lineage>
</organism>
<comment type="cofactor">
    <cofactor evidence="8">
        <name>Mn(2+)</name>
        <dbReference type="ChEBI" id="CHEBI:29035"/>
    </cofactor>
    <text evidence="8">Binds 2 manganese ions per subunit.</text>
</comment>
<dbReference type="HAMAP" id="MF_01038">
    <property type="entry name" value="GpmI"/>
    <property type="match status" value="1"/>
</dbReference>
<evidence type="ECO:0000256" key="8">
    <source>
        <dbReference type="HAMAP-Rule" id="MF_01038"/>
    </source>
</evidence>
<feature type="domain" description="Metalloenzyme" evidence="10">
    <location>
        <begin position="8"/>
        <end position="500"/>
    </location>
</feature>
<feature type="binding site" evidence="8">
    <location>
        <position position="408"/>
    </location>
    <ligand>
        <name>Mn(2+)</name>
        <dbReference type="ChEBI" id="CHEBI:29035"/>
        <label>1</label>
    </ligand>
</feature>
<protein>
    <recommendedName>
        <fullName evidence="8 9">2,3-bisphosphoglycerate-independent phosphoglycerate mutase</fullName>
        <shortName evidence="8">BPG-independent PGAM</shortName>
        <shortName evidence="8">Phosphoglyceromutase</shortName>
        <shortName evidence="8">iPGM</shortName>
        <ecNumber evidence="8 9">5.4.2.12</ecNumber>
    </recommendedName>
</protein>
<dbReference type="NCBIfam" id="NF003897">
    <property type="entry name" value="PRK05434.1-5"/>
    <property type="match status" value="1"/>
</dbReference>
<keyword evidence="13" id="KW-1185">Reference proteome</keyword>
<comment type="subunit">
    <text evidence="8">Monomer.</text>
</comment>
<comment type="similarity">
    <text evidence="3 8">Belongs to the BPG-independent phosphoglycerate mutase family.</text>
</comment>